<keyword evidence="2" id="KW-0812">Transmembrane</keyword>
<dbReference type="OrthoDB" id="1910203at2759"/>
<feature type="region of interest" description="Disordered" evidence="1">
    <location>
        <begin position="122"/>
        <end position="143"/>
    </location>
</feature>
<feature type="region of interest" description="Disordered" evidence="1">
    <location>
        <begin position="221"/>
        <end position="271"/>
    </location>
</feature>
<dbReference type="Proteomes" id="UP001164776">
    <property type="component" value="Unassembled WGS sequence"/>
</dbReference>
<keyword evidence="2" id="KW-1133">Transmembrane helix</keyword>
<keyword evidence="4" id="KW-1185">Reference proteome</keyword>
<organism evidence="3 4">
    <name type="scientific">Paspalum vaginatum</name>
    <name type="common">seashore paspalum</name>
    <dbReference type="NCBI Taxonomy" id="158149"/>
    <lineage>
        <taxon>Eukaryota</taxon>
        <taxon>Viridiplantae</taxon>
        <taxon>Streptophyta</taxon>
        <taxon>Embryophyta</taxon>
        <taxon>Tracheophyta</taxon>
        <taxon>Spermatophyta</taxon>
        <taxon>Magnoliopsida</taxon>
        <taxon>Liliopsida</taxon>
        <taxon>Poales</taxon>
        <taxon>Poaceae</taxon>
        <taxon>PACMAD clade</taxon>
        <taxon>Panicoideae</taxon>
        <taxon>Andropogonodae</taxon>
        <taxon>Paspaleae</taxon>
        <taxon>Paspalinae</taxon>
        <taxon>Paspalum</taxon>
    </lineage>
</organism>
<reference evidence="3 4" key="1">
    <citation type="submission" date="2022-10" db="EMBL/GenBank/DDBJ databases">
        <title>WGS assembly of Paspalum vaginatum 540-79.</title>
        <authorList>
            <person name="Sun G."/>
            <person name="Wase N."/>
            <person name="Shu S."/>
            <person name="Jenkins J."/>
            <person name="Zhou B."/>
            <person name="Torres-Rodriguez J."/>
            <person name="Chen C."/>
            <person name="Sandor L."/>
            <person name="Plott C."/>
            <person name="Yoshinga Y."/>
            <person name="Daum C."/>
            <person name="Qi P."/>
            <person name="Barry K."/>
            <person name="Lipzen A."/>
            <person name="Berry L."/>
            <person name="Pedersen C."/>
            <person name="Gottilla T."/>
            <person name="Foltz A."/>
            <person name="Yu H."/>
            <person name="O'Malley R."/>
            <person name="Zhang C."/>
            <person name="Devos K."/>
            <person name="Sigmon B."/>
            <person name="Yu B."/>
            <person name="Obata T."/>
            <person name="Schmutz J."/>
            <person name="Schnable J."/>
        </authorList>
    </citation>
    <scope>NUCLEOTIDE SEQUENCE [LARGE SCALE GENOMIC DNA]</scope>
    <source>
        <strain evidence="4">cv. 540-79</strain>
    </source>
</reference>
<protein>
    <submittedName>
        <fullName evidence="3">Uncharacterized protein</fullName>
    </submittedName>
</protein>
<feature type="transmembrane region" description="Helical" evidence="2">
    <location>
        <begin position="180"/>
        <end position="198"/>
    </location>
</feature>
<evidence type="ECO:0000256" key="2">
    <source>
        <dbReference type="SAM" id="Phobius"/>
    </source>
</evidence>
<feature type="compositionally biased region" description="Basic residues" evidence="1">
    <location>
        <begin position="257"/>
        <end position="271"/>
    </location>
</feature>
<name>A0A9W7XB97_9POAL</name>
<dbReference type="AlphaFoldDB" id="A0A9W7XB97"/>
<dbReference type="PANTHER" id="PTHR34277:SF14">
    <property type="entry name" value="OS05G0505900 PROTEIN"/>
    <property type="match status" value="1"/>
</dbReference>
<proteinExistence type="predicted"/>
<dbReference type="InterPro" id="IPR039316">
    <property type="entry name" value="CLE25/26"/>
</dbReference>
<feature type="compositionally biased region" description="Low complexity" evidence="1">
    <location>
        <begin position="122"/>
        <end position="134"/>
    </location>
</feature>
<evidence type="ECO:0000313" key="4">
    <source>
        <dbReference type="Proteomes" id="UP001164776"/>
    </source>
</evidence>
<dbReference type="PANTHER" id="PTHR34277">
    <property type="entry name" value="CLAVATA3/ESR (CLE)-RELATED PROTEIN 26"/>
    <property type="match status" value="1"/>
</dbReference>
<evidence type="ECO:0000313" key="3">
    <source>
        <dbReference type="EMBL" id="KAJ1255467.1"/>
    </source>
</evidence>
<evidence type="ECO:0000256" key="1">
    <source>
        <dbReference type="SAM" id="MobiDB-lite"/>
    </source>
</evidence>
<keyword evidence="2" id="KW-0472">Membrane</keyword>
<gene>
    <name evidence="3" type="ORF">BS78_K214500</name>
</gene>
<dbReference type="EMBL" id="MU629698">
    <property type="protein sequence ID" value="KAJ1255467.1"/>
    <property type="molecule type" value="Genomic_DNA"/>
</dbReference>
<accession>A0A9W7XB97</accession>
<sequence>MQIRMFIRVQNQRTGRQDLRTTIPQISQAHTRHAHAEPRPSLLGSLVASCVGIARHHAALLRLHPADRLPPPRPAAFPRHRPLHIARPRRERERELAPAAADAKRSSSCLCFSRRHGRTAPLLESASSPPLAAARAREEGEGARREGVRVRSLCCLSVCLYMGARPDGSPGASVRCSRPLALVAVLVCACLFMAMVAVTTTDGGAATSTSTRTTSAAAMAAAWHSGGRGSSRTTAHASDAFRSSKRRIPKGPDPIHNRRAGKTTIAPRRRD</sequence>
<comment type="caution">
    <text evidence="3">The sequence shown here is derived from an EMBL/GenBank/DDBJ whole genome shotgun (WGS) entry which is preliminary data.</text>
</comment>